<accession>A0A7W6KLV5</accession>
<organism evidence="1 2">
    <name type="scientific">Martelella radicis</name>
    <dbReference type="NCBI Taxonomy" id="1397476"/>
    <lineage>
        <taxon>Bacteria</taxon>
        <taxon>Pseudomonadati</taxon>
        <taxon>Pseudomonadota</taxon>
        <taxon>Alphaproteobacteria</taxon>
        <taxon>Hyphomicrobiales</taxon>
        <taxon>Aurantimonadaceae</taxon>
        <taxon>Martelella</taxon>
    </lineage>
</organism>
<protein>
    <submittedName>
        <fullName evidence="1">Uncharacterized protein</fullName>
    </submittedName>
</protein>
<proteinExistence type="predicted"/>
<comment type="caution">
    <text evidence="1">The sequence shown here is derived from an EMBL/GenBank/DDBJ whole genome shotgun (WGS) entry which is preliminary data.</text>
</comment>
<dbReference type="AlphaFoldDB" id="A0A7W6KLV5"/>
<reference evidence="1 2" key="1">
    <citation type="submission" date="2020-08" db="EMBL/GenBank/DDBJ databases">
        <title>Genomic Encyclopedia of Type Strains, Phase IV (KMG-IV): sequencing the most valuable type-strain genomes for metagenomic binning, comparative biology and taxonomic classification.</title>
        <authorList>
            <person name="Goeker M."/>
        </authorList>
    </citation>
    <scope>NUCLEOTIDE SEQUENCE [LARGE SCALE GENOMIC DNA]</scope>
    <source>
        <strain evidence="1 2">DSM 28101</strain>
    </source>
</reference>
<gene>
    <name evidence="1" type="ORF">GGR30_003520</name>
</gene>
<evidence type="ECO:0000313" key="2">
    <source>
        <dbReference type="Proteomes" id="UP000530571"/>
    </source>
</evidence>
<dbReference type="EMBL" id="JACIDZ010000013">
    <property type="protein sequence ID" value="MBB4123572.1"/>
    <property type="molecule type" value="Genomic_DNA"/>
</dbReference>
<sequence length="44" mass="5168">MFEAPRADDPIEGNEGCRLFYEQLACQSECEKNLWLRAEIHPTR</sequence>
<name>A0A7W6KLV5_9HYPH</name>
<keyword evidence="2" id="KW-1185">Reference proteome</keyword>
<dbReference type="Proteomes" id="UP000530571">
    <property type="component" value="Unassembled WGS sequence"/>
</dbReference>
<evidence type="ECO:0000313" key="1">
    <source>
        <dbReference type="EMBL" id="MBB4123572.1"/>
    </source>
</evidence>